<dbReference type="PANTHER" id="PTHR43481:SF4">
    <property type="entry name" value="GLYCEROL-1-PHOSPHATE PHOSPHOHYDROLASE 1-RELATED"/>
    <property type="match status" value="1"/>
</dbReference>
<name>A0A1I2ZLJ7_9MICO</name>
<reference evidence="1 3" key="1">
    <citation type="submission" date="2016-10" db="EMBL/GenBank/DDBJ databases">
        <authorList>
            <person name="Varghese N."/>
            <person name="Submissions S."/>
        </authorList>
    </citation>
    <scope>NUCLEOTIDE SEQUENCE [LARGE SCALE GENOMIC DNA]</scope>
    <source>
        <strain evidence="1 3">GMCC 1.11211</strain>
    </source>
</reference>
<evidence type="ECO:0000313" key="3">
    <source>
        <dbReference type="Proteomes" id="UP000199681"/>
    </source>
</evidence>
<dbReference type="InterPro" id="IPR036412">
    <property type="entry name" value="HAD-like_sf"/>
</dbReference>
<gene>
    <name evidence="2" type="ORF">E3O11_00435</name>
    <name evidence="1" type="ORF">SAMN05216274_10494</name>
</gene>
<dbReference type="EMBL" id="SOFE01000001">
    <property type="protein sequence ID" value="TFB89514.1"/>
    <property type="molecule type" value="Genomic_DNA"/>
</dbReference>
<comment type="caution">
    <text evidence="2">The sequence shown here is derived from an EMBL/GenBank/DDBJ whole genome shotgun (WGS) entry which is preliminary data.</text>
</comment>
<evidence type="ECO:0000313" key="1">
    <source>
        <dbReference type="EMBL" id="SFH37991.1"/>
    </source>
</evidence>
<organism evidence="2 4">
    <name type="scientific">Cryobacterium levicorallinum</name>
    <dbReference type="NCBI Taxonomy" id="995038"/>
    <lineage>
        <taxon>Bacteria</taxon>
        <taxon>Bacillati</taxon>
        <taxon>Actinomycetota</taxon>
        <taxon>Actinomycetes</taxon>
        <taxon>Micrococcales</taxon>
        <taxon>Microbacteriaceae</taxon>
        <taxon>Cryobacterium</taxon>
    </lineage>
</organism>
<dbReference type="GO" id="GO:0050308">
    <property type="term" value="F:sugar-phosphatase activity"/>
    <property type="evidence" value="ECO:0007669"/>
    <property type="project" value="TreeGrafter"/>
</dbReference>
<dbReference type="STRING" id="995038.SAMN05216274_10494"/>
<dbReference type="SFLD" id="SFLDS00003">
    <property type="entry name" value="Haloacid_Dehalogenase"/>
    <property type="match status" value="1"/>
</dbReference>
<dbReference type="Proteomes" id="UP000297963">
    <property type="component" value="Unassembled WGS sequence"/>
</dbReference>
<dbReference type="SFLD" id="SFLDG01129">
    <property type="entry name" value="C1.5:_HAD__Beta-PGM__Phosphata"/>
    <property type="match status" value="1"/>
</dbReference>
<dbReference type="InterPro" id="IPR023198">
    <property type="entry name" value="PGP-like_dom2"/>
</dbReference>
<evidence type="ECO:0000313" key="4">
    <source>
        <dbReference type="Proteomes" id="UP000297963"/>
    </source>
</evidence>
<keyword evidence="2" id="KW-0378">Hydrolase</keyword>
<sequence>MPHASLPTENVLQGRTFDAVLFDMDGTLIDSTPAVDRSWAAWAREWGVAKDDTAHGRPARDIIEELVPADRVDEAIARVLALETADTDDITVLPGAAALMTSLPEARRAIVTSCARPLAGARLAASAFPAPAVIVTIDDTPNGKPEPDPFLEGAARLGVDPNRCLVIEDAPAGLQAGRAAGCTTIAVTGTYPAAELDADLVVPGLDSLRIEVTPDGLIVHVESPKS</sequence>
<dbReference type="NCBIfam" id="TIGR01549">
    <property type="entry name" value="HAD-SF-IA-v1"/>
    <property type="match status" value="1"/>
</dbReference>
<dbReference type="InterPro" id="IPR051806">
    <property type="entry name" value="HAD-like_SPP"/>
</dbReference>
<proteinExistence type="predicted"/>
<dbReference type="SUPFAM" id="SSF56784">
    <property type="entry name" value="HAD-like"/>
    <property type="match status" value="1"/>
</dbReference>
<protein>
    <submittedName>
        <fullName evidence="2">HAD family hydrolase</fullName>
    </submittedName>
    <submittedName>
        <fullName evidence="1">Sugar-phosphatase</fullName>
    </submittedName>
</protein>
<dbReference type="RefSeq" id="WP_092448807.1">
    <property type="nucleotide sequence ID" value="NZ_BKAC01000002.1"/>
</dbReference>
<dbReference type="Gene3D" id="1.10.150.240">
    <property type="entry name" value="Putative phosphatase, domain 2"/>
    <property type="match status" value="1"/>
</dbReference>
<accession>A0A1I2ZLJ7</accession>
<dbReference type="InterPro" id="IPR023214">
    <property type="entry name" value="HAD_sf"/>
</dbReference>
<dbReference type="Proteomes" id="UP000199681">
    <property type="component" value="Unassembled WGS sequence"/>
</dbReference>
<dbReference type="AlphaFoldDB" id="A0A1I2ZLJ7"/>
<dbReference type="Gene3D" id="3.40.50.1000">
    <property type="entry name" value="HAD superfamily/HAD-like"/>
    <property type="match status" value="1"/>
</dbReference>
<dbReference type="FunFam" id="3.40.50.1000:FF:000162">
    <property type="entry name" value="HAD-like protein"/>
    <property type="match status" value="1"/>
</dbReference>
<reference evidence="2 4" key="2">
    <citation type="submission" date="2019-03" db="EMBL/GenBank/DDBJ databases">
        <title>Genomics of glacier-inhabiting Cryobacterium strains.</title>
        <authorList>
            <person name="Liu Q."/>
            <person name="Xin Y.-H."/>
        </authorList>
    </citation>
    <scope>NUCLEOTIDE SEQUENCE [LARGE SCALE GENOMIC DNA]</scope>
    <source>
        <strain evidence="2 4">Hh34</strain>
    </source>
</reference>
<evidence type="ECO:0000313" key="2">
    <source>
        <dbReference type="EMBL" id="TFB89514.1"/>
    </source>
</evidence>
<keyword evidence="3" id="KW-1185">Reference proteome</keyword>
<dbReference type="InterPro" id="IPR006439">
    <property type="entry name" value="HAD-SF_hydro_IA"/>
</dbReference>
<dbReference type="EMBL" id="FOPW01000004">
    <property type="protein sequence ID" value="SFH37991.1"/>
    <property type="molecule type" value="Genomic_DNA"/>
</dbReference>
<dbReference type="Pfam" id="PF00702">
    <property type="entry name" value="Hydrolase"/>
    <property type="match status" value="1"/>
</dbReference>
<dbReference type="NCBIfam" id="TIGR01509">
    <property type="entry name" value="HAD-SF-IA-v3"/>
    <property type="match status" value="1"/>
</dbReference>
<dbReference type="PANTHER" id="PTHR43481">
    <property type="entry name" value="FRUCTOSE-1-PHOSPHATE PHOSPHATASE"/>
    <property type="match status" value="1"/>
</dbReference>